<accession>A0A1S2QJ40</accession>
<feature type="region of interest" description="Disordered" evidence="1">
    <location>
        <begin position="92"/>
        <end position="112"/>
    </location>
</feature>
<dbReference type="EMBL" id="MLYO01000016">
    <property type="protein sequence ID" value="OIK06084.1"/>
    <property type="molecule type" value="Genomic_DNA"/>
</dbReference>
<keyword evidence="3" id="KW-1185">Reference proteome</keyword>
<evidence type="ECO:0000256" key="1">
    <source>
        <dbReference type="SAM" id="MobiDB-lite"/>
    </source>
</evidence>
<protein>
    <submittedName>
        <fullName evidence="2">Uncharacterized protein</fullName>
    </submittedName>
</protein>
<dbReference type="AlphaFoldDB" id="A0A1S2QJ40"/>
<name>A0A1S2QJ40_9ACTN</name>
<evidence type="ECO:0000313" key="2">
    <source>
        <dbReference type="EMBL" id="OIK06084.1"/>
    </source>
</evidence>
<dbReference type="Proteomes" id="UP000179642">
    <property type="component" value="Unassembled WGS sequence"/>
</dbReference>
<feature type="compositionally biased region" description="Low complexity" evidence="1">
    <location>
        <begin position="92"/>
        <end position="104"/>
    </location>
</feature>
<proteinExistence type="predicted"/>
<sequence length="112" mass="11266">MASGEHLTGRPVIGIGTPAAPPVCRCGTGRATSTAVDELTMVEAVADDTQRLLALDEICLGTPGHQTVRYRLGLEDDGGVVEAQASSWVLGPAPARPAGSAPCGRSGAAGSR</sequence>
<reference evidence="2 3" key="1">
    <citation type="submission" date="2016-10" db="EMBL/GenBank/DDBJ databases">
        <title>Genome sequence of Streptomyces sp. MUSC 1.</title>
        <authorList>
            <person name="Lee L.-H."/>
            <person name="Ser H.-L."/>
            <person name="Law J.W.-F."/>
        </authorList>
    </citation>
    <scope>NUCLEOTIDE SEQUENCE [LARGE SCALE GENOMIC DNA]</scope>
    <source>
        <strain evidence="2 3">MUSC 1</strain>
    </source>
</reference>
<organism evidence="2 3">
    <name type="scientific">Streptomyces monashensis</name>
    <dbReference type="NCBI Taxonomy" id="1678012"/>
    <lineage>
        <taxon>Bacteria</taxon>
        <taxon>Bacillati</taxon>
        <taxon>Actinomycetota</taxon>
        <taxon>Actinomycetes</taxon>
        <taxon>Kitasatosporales</taxon>
        <taxon>Streptomycetaceae</taxon>
        <taxon>Streptomyces</taxon>
    </lineage>
</organism>
<evidence type="ECO:0000313" key="3">
    <source>
        <dbReference type="Proteomes" id="UP000179642"/>
    </source>
</evidence>
<comment type="caution">
    <text evidence="2">The sequence shown here is derived from an EMBL/GenBank/DDBJ whole genome shotgun (WGS) entry which is preliminary data.</text>
</comment>
<gene>
    <name evidence="2" type="ORF">BIV23_08800</name>
</gene>